<protein>
    <submittedName>
        <fullName evidence="1">Uncharacterized protein</fullName>
    </submittedName>
</protein>
<reference evidence="1" key="2">
    <citation type="submission" date="2022-01" db="EMBL/GenBank/DDBJ databases">
        <authorList>
            <person name="Yamashiro T."/>
            <person name="Shiraishi A."/>
            <person name="Satake H."/>
            <person name="Nakayama K."/>
        </authorList>
    </citation>
    <scope>NUCLEOTIDE SEQUENCE</scope>
</reference>
<evidence type="ECO:0000313" key="1">
    <source>
        <dbReference type="EMBL" id="GJT24650.1"/>
    </source>
</evidence>
<proteinExistence type="predicted"/>
<dbReference type="EMBL" id="BQNB010014152">
    <property type="protein sequence ID" value="GJT24650.1"/>
    <property type="molecule type" value="Genomic_DNA"/>
</dbReference>
<keyword evidence="2" id="KW-1185">Reference proteome</keyword>
<organism evidence="1 2">
    <name type="scientific">Tanacetum coccineum</name>
    <dbReference type="NCBI Taxonomy" id="301880"/>
    <lineage>
        <taxon>Eukaryota</taxon>
        <taxon>Viridiplantae</taxon>
        <taxon>Streptophyta</taxon>
        <taxon>Embryophyta</taxon>
        <taxon>Tracheophyta</taxon>
        <taxon>Spermatophyta</taxon>
        <taxon>Magnoliopsida</taxon>
        <taxon>eudicotyledons</taxon>
        <taxon>Gunneridae</taxon>
        <taxon>Pentapetalae</taxon>
        <taxon>asterids</taxon>
        <taxon>campanulids</taxon>
        <taxon>Asterales</taxon>
        <taxon>Asteraceae</taxon>
        <taxon>Asteroideae</taxon>
        <taxon>Anthemideae</taxon>
        <taxon>Anthemidinae</taxon>
        <taxon>Tanacetum</taxon>
    </lineage>
</organism>
<sequence length="74" mass="8012">MFPLRLLGKAPGNSTIFLNTKTSLNGLSSTSLDISTSLVDQLCRRSDGCILPSSWPSLPHVQSISKPEPSVWLD</sequence>
<reference evidence="1" key="1">
    <citation type="journal article" date="2022" name="Int. J. Mol. Sci.">
        <title>Draft Genome of Tanacetum Coccineum: Genomic Comparison of Closely Related Tanacetum-Family Plants.</title>
        <authorList>
            <person name="Yamashiro T."/>
            <person name="Shiraishi A."/>
            <person name="Nakayama K."/>
            <person name="Satake H."/>
        </authorList>
    </citation>
    <scope>NUCLEOTIDE SEQUENCE</scope>
</reference>
<gene>
    <name evidence="1" type="ORF">Tco_0894587</name>
</gene>
<evidence type="ECO:0000313" key="2">
    <source>
        <dbReference type="Proteomes" id="UP001151760"/>
    </source>
</evidence>
<name>A0ABQ5CCJ8_9ASTR</name>
<dbReference type="Proteomes" id="UP001151760">
    <property type="component" value="Unassembled WGS sequence"/>
</dbReference>
<comment type="caution">
    <text evidence="1">The sequence shown here is derived from an EMBL/GenBank/DDBJ whole genome shotgun (WGS) entry which is preliminary data.</text>
</comment>
<accession>A0ABQ5CCJ8</accession>